<feature type="compositionally biased region" description="Basic and acidic residues" evidence="1">
    <location>
        <begin position="89"/>
        <end position="103"/>
    </location>
</feature>
<dbReference type="EMBL" id="CDMZ01002617">
    <property type="protein sequence ID" value="CEM43126.1"/>
    <property type="molecule type" value="Genomic_DNA"/>
</dbReference>
<feature type="region of interest" description="Disordered" evidence="1">
    <location>
        <begin position="61"/>
        <end position="103"/>
    </location>
</feature>
<evidence type="ECO:0000313" key="2">
    <source>
        <dbReference type="EMBL" id="CEM43126.1"/>
    </source>
</evidence>
<accession>A0A0G4HGM8</accession>
<protein>
    <submittedName>
        <fullName evidence="2">Uncharacterized protein</fullName>
    </submittedName>
</protein>
<dbReference type="AlphaFoldDB" id="A0A0G4HGM8"/>
<dbReference type="VEuPathDB" id="CryptoDB:Cvel_27323"/>
<evidence type="ECO:0000256" key="1">
    <source>
        <dbReference type="SAM" id="MobiDB-lite"/>
    </source>
</evidence>
<gene>
    <name evidence="2" type="ORF">Cvel_27323</name>
</gene>
<name>A0A0G4HGM8_9ALVE</name>
<reference evidence="2" key="1">
    <citation type="submission" date="2014-11" db="EMBL/GenBank/DDBJ databases">
        <authorList>
            <person name="Otto D Thomas"/>
            <person name="Naeem Raeece"/>
        </authorList>
    </citation>
    <scope>NUCLEOTIDE SEQUENCE</scope>
</reference>
<organism evidence="2">
    <name type="scientific">Chromera velia CCMP2878</name>
    <dbReference type="NCBI Taxonomy" id="1169474"/>
    <lineage>
        <taxon>Eukaryota</taxon>
        <taxon>Sar</taxon>
        <taxon>Alveolata</taxon>
        <taxon>Colpodellida</taxon>
        <taxon>Chromeraceae</taxon>
        <taxon>Chromera</taxon>
    </lineage>
</organism>
<proteinExistence type="predicted"/>
<feature type="compositionally biased region" description="Acidic residues" evidence="1">
    <location>
        <begin position="70"/>
        <end position="88"/>
    </location>
</feature>
<sequence>MDGLTDQGHEIVTVRPKRSVYFRPKLLKEKEERGEKFDPVLCGNEFRIRCGFCYLLRFDGLPGKGTSTDAAEEDGGGDKEEEKEEDEDKKDRSGRERLGTLEE</sequence>